<name>A0A3M7S013_BRAPC</name>
<proteinExistence type="predicted"/>
<keyword evidence="2" id="KW-1185">Reference proteome</keyword>
<protein>
    <submittedName>
        <fullName evidence="1">Uncharacterized protein</fullName>
    </submittedName>
</protein>
<dbReference type="Proteomes" id="UP000276133">
    <property type="component" value="Unassembled WGS sequence"/>
</dbReference>
<reference evidence="1 2" key="1">
    <citation type="journal article" date="2018" name="Sci. Rep.">
        <title>Genomic signatures of local adaptation to the degree of environmental predictability in rotifers.</title>
        <authorList>
            <person name="Franch-Gras L."/>
            <person name="Hahn C."/>
            <person name="Garcia-Roger E.M."/>
            <person name="Carmona M.J."/>
            <person name="Serra M."/>
            <person name="Gomez A."/>
        </authorList>
    </citation>
    <scope>NUCLEOTIDE SEQUENCE [LARGE SCALE GENOMIC DNA]</scope>
    <source>
        <strain evidence="1">HYR1</strain>
    </source>
</reference>
<comment type="caution">
    <text evidence="1">The sequence shown here is derived from an EMBL/GenBank/DDBJ whole genome shotgun (WGS) entry which is preliminary data.</text>
</comment>
<dbReference type="EMBL" id="REGN01002301">
    <property type="protein sequence ID" value="RNA29000.1"/>
    <property type="molecule type" value="Genomic_DNA"/>
</dbReference>
<sequence length="92" mass="9967">MSSPLNTNSNKVLRFSGEGEATAAAIDRPKAADLPRPLAAVKLTMDRPLFSDMQSMNFSTALAWSSVRHWLTIEQAGCVSCKESLSSSSCCW</sequence>
<organism evidence="1 2">
    <name type="scientific">Brachionus plicatilis</name>
    <name type="common">Marine rotifer</name>
    <name type="synonym">Brachionus muelleri</name>
    <dbReference type="NCBI Taxonomy" id="10195"/>
    <lineage>
        <taxon>Eukaryota</taxon>
        <taxon>Metazoa</taxon>
        <taxon>Spiralia</taxon>
        <taxon>Gnathifera</taxon>
        <taxon>Rotifera</taxon>
        <taxon>Eurotatoria</taxon>
        <taxon>Monogononta</taxon>
        <taxon>Pseudotrocha</taxon>
        <taxon>Ploima</taxon>
        <taxon>Brachionidae</taxon>
        <taxon>Brachionus</taxon>
    </lineage>
</organism>
<evidence type="ECO:0000313" key="1">
    <source>
        <dbReference type="EMBL" id="RNA29000.1"/>
    </source>
</evidence>
<dbReference type="AlphaFoldDB" id="A0A3M7S013"/>
<accession>A0A3M7S013</accession>
<evidence type="ECO:0000313" key="2">
    <source>
        <dbReference type="Proteomes" id="UP000276133"/>
    </source>
</evidence>
<gene>
    <name evidence="1" type="ORF">BpHYR1_052340</name>
</gene>